<dbReference type="PANTHER" id="PTHR19957">
    <property type="entry name" value="SYNTAXIN"/>
    <property type="match status" value="1"/>
</dbReference>
<organism evidence="8 9">
    <name type="scientific">Entamoeba invadens IP1</name>
    <dbReference type="NCBI Taxonomy" id="370355"/>
    <lineage>
        <taxon>Eukaryota</taxon>
        <taxon>Amoebozoa</taxon>
        <taxon>Evosea</taxon>
        <taxon>Archamoebae</taxon>
        <taxon>Mastigamoebida</taxon>
        <taxon>Entamoebidae</taxon>
        <taxon>Entamoeba</taxon>
    </lineage>
</organism>
<gene>
    <name evidence="8" type="ORF">EIN_282060</name>
</gene>
<dbReference type="PANTHER" id="PTHR19957:SF307">
    <property type="entry name" value="PROTEIN SSO1-RELATED"/>
    <property type="match status" value="1"/>
</dbReference>
<dbReference type="Proteomes" id="UP000014680">
    <property type="component" value="Unassembled WGS sequence"/>
</dbReference>
<evidence type="ECO:0000256" key="2">
    <source>
        <dbReference type="ARBA" id="ARBA00009063"/>
    </source>
</evidence>
<dbReference type="CDD" id="cd15848">
    <property type="entry name" value="SNARE_syntaxin1-like"/>
    <property type="match status" value="1"/>
</dbReference>
<comment type="subcellular location">
    <subcellularLocation>
        <location evidence="1">Membrane</location>
        <topology evidence="1">Single-pass type IV membrane protein</topology>
    </subcellularLocation>
</comment>
<reference evidence="8 9" key="1">
    <citation type="submission" date="2012-10" db="EMBL/GenBank/DDBJ databases">
        <authorList>
            <person name="Zafar N."/>
            <person name="Inman J."/>
            <person name="Hall N."/>
            <person name="Lorenzi H."/>
            <person name="Caler E."/>
        </authorList>
    </citation>
    <scope>NUCLEOTIDE SEQUENCE [LARGE SCALE GENOMIC DNA]</scope>
    <source>
        <strain evidence="8 9">IP1</strain>
    </source>
</reference>
<dbReference type="GO" id="GO:0005886">
    <property type="term" value="C:plasma membrane"/>
    <property type="evidence" value="ECO:0007669"/>
    <property type="project" value="TreeGrafter"/>
</dbReference>
<dbReference type="SUPFAM" id="SSF47661">
    <property type="entry name" value="t-snare proteins"/>
    <property type="match status" value="1"/>
</dbReference>
<dbReference type="SMART" id="SM00397">
    <property type="entry name" value="t_SNARE"/>
    <property type="match status" value="1"/>
</dbReference>
<dbReference type="Gene3D" id="1.20.58.70">
    <property type="match status" value="1"/>
</dbReference>
<dbReference type="VEuPathDB" id="AmoebaDB:EIN_282060"/>
<feature type="transmembrane region" description="Helical" evidence="6">
    <location>
        <begin position="293"/>
        <end position="319"/>
    </location>
</feature>
<feature type="domain" description="T-SNARE coiled-coil homology" evidence="7">
    <location>
        <begin position="219"/>
        <end position="281"/>
    </location>
</feature>
<dbReference type="GeneID" id="14884729"/>
<dbReference type="AlphaFoldDB" id="A0A0A1TX16"/>
<dbReference type="GO" id="GO:0031201">
    <property type="term" value="C:SNARE complex"/>
    <property type="evidence" value="ECO:0007669"/>
    <property type="project" value="TreeGrafter"/>
</dbReference>
<dbReference type="GO" id="GO:0006886">
    <property type="term" value="P:intracellular protein transport"/>
    <property type="evidence" value="ECO:0007669"/>
    <property type="project" value="TreeGrafter"/>
</dbReference>
<evidence type="ECO:0000256" key="5">
    <source>
        <dbReference type="ARBA" id="ARBA00023136"/>
    </source>
</evidence>
<dbReference type="InterPro" id="IPR000727">
    <property type="entry name" value="T_SNARE_dom"/>
</dbReference>
<comment type="similarity">
    <text evidence="2">Belongs to the syntaxin family.</text>
</comment>
<dbReference type="OrthoDB" id="10255013at2759"/>
<protein>
    <submittedName>
        <fullName evidence="8">Syntaxin-2, putative</fullName>
    </submittedName>
</protein>
<dbReference type="KEGG" id="eiv:EIN_282060"/>
<dbReference type="RefSeq" id="XP_004185181.1">
    <property type="nucleotide sequence ID" value="XM_004185133.1"/>
</dbReference>
<dbReference type="GO" id="GO:0000149">
    <property type="term" value="F:SNARE binding"/>
    <property type="evidence" value="ECO:0007669"/>
    <property type="project" value="TreeGrafter"/>
</dbReference>
<keyword evidence="9" id="KW-1185">Reference proteome</keyword>
<evidence type="ECO:0000256" key="4">
    <source>
        <dbReference type="ARBA" id="ARBA00022989"/>
    </source>
</evidence>
<evidence type="ECO:0000256" key="1">
    <source>
        <dbReference type="ARBA" id="ARBA00004211"/>
    </source>
</evidence>
<dbReference type="GO" id="GO:0005484">
    <property type="term" value="F:SNAP receptor activity"/>
    <property type="evidence" value="ECO:0007669"/>
    <property type="project" value="TreeGrafter"/>
</dbReference>
<dbReference type="PROSITE" id="PS50192">
    <property type="entry name" value="T_SNARE"/>
    <property type="match status" value="1"/>
</dbReference>
<evidence type="ECO:0000259" key="7">
    <source>
        <dbReference type="PROSITE" id="PS50192"/>
    </source>
</evidence>
<evidence type="ECO:0000256" key="6">
    <source>
        <dbReference type="SAM" id="Phobius"/>
    </source>
</evidence>
<dbReference type="GO" id="GO:0006887">
    <property type="term" value="P:exocytosis"/>
    <property type="evidence" value="ECO:0007669"/>
    <property type="project" value="TreeGrafter"/>
</dbReference>
<accession>A0A0A1TX16</accession>
<dbReference type="InterPro" id="IPR045242">
    <property type="entry name" value="Syntaxin"/>
</dbReference>
<keyword evidence="4 6" id="KW-1133">Transmembrane helix</keyword>
<name>A0A0A1TX16_ENTIV</name>
<sequence length="327" mass="36998">MAIVDSERVASEVFEENASVLKDVVCVGEPEKLPIPIQTFLDEVDDIRRQLNTVEDNTALLKIKHERLLKSMKQRDIGKEGGELKALVSTLCKEGIEVEKKIAKLKEQNDQYEVDYTNGTLSEVTPSELRIRQNHTATLSKTFVRVMRGSREAQDNIKNDLVENYQLQIKEMGINNLPPELSTVQVIPSQQEIKKKLSVSKLVKEASRRMNKTDGLKTLAYIKARHDEILCIVRSIDDLSQTFVDAAILVQMQGEMINDICKNCETAQEYTQLSVHRIQTSKKLTKKGRFKKAFYIICSCMIIFVIIVCVGSIVLPILIKAAEFTLA</sequence>
<dbReference type="GO" id="GO:0012505">
    <property type="term" value="C:endomembrane system"/>
    <property type="evidence" value="ECO:0007669"/>
    <property type="project" value="TreeGrafter"/>
</dbReference>
<proteinExistence type="inferred from homology"/>
<evidence type="ECO:0000256" key="3">
    <source>
        <dbReference type="ARBA" id="ARBA00022692"/>
    </source>
</evidence>
<dbReference type="InterPro" id="IPR006011">
    <property type="entry name" value="Syntaxin_N"/>
</dbReference>
<keyword evidence="5 6" id="KW-0472">Membrane</keyword>
<dbReference type="GO" id="GO:0006906">
    <property type="term" value="P:vesicle fusion"/>
    <property type="evidence" value="ECO:0007669"/>
    <property type="project" value="TreeGrafter"/>
</dbReference>
<dbReference type="Gene3D" id="1.20.5.110">
    <property type="match status" value="1"/>
</dbReference>
<dbReference type="EMBL" id="KB207030">
    <property type="protein sequence ID" value="ELP85835.1"/>
    <property type="molecule type" value="Genomic_DNA"/>
</dbReference>
<dbReference type="Pfam" id="PF00804">
    <property type="entry name" value="Syntaxin"/>
    <property type="match status" value="1"/>
</dbReference>
<evidence type="ECO:0000313" key="8">
    <source>
        <dbReference type="EMBL" id="ELP85835.1"/>
    </source>
</evidence>
<dbReference type="GO" id="GO:0048278">
    <property type="term" value="P:vesicle docking"/>
    <property type="evidence" value="ECO:0007669"/>
    <property type="project" value="TreeGrafter"/>
</dbReference>
<evidence type="ECO:0000313" key="9">
    <source>
        <dbReference type="Proteomes" id="UP000014680"/>
    </source>
</evidence>
<dbReference type="InterPro" id="IPR010989">
    <property type="entry name" value="SNARE"/>
</dbReference>
<keyword evidence="3 6" id="KW-0812">Transmembrane</keyword>